<reference evidence="4" key="1">
    <citation type="submission" date="2020-07" db="EMBL/GenBank/DDBJ databases">
        <title>Huge and variable diversity of episymbiotic CPR bacteria and DPANN archaea in groundwater ecosystems.</title>
        <authorList>
            <person name="He C.Y."/>
            <person name="Keren R."/>
            <person name="Whittaker M."/>
            <person name="Farag I.F."/>
            <person name="Doudna J."/>
            <person name="Cate J.H.D."/>
            <person name="Banfield J.F."/>
        </authorList>
    </citation>
    <scope>NUCLEOTIDE SEQUENCE</scope>
    <source>
        <strain evidence="4">NC_groundwater_1482_Ag_S-0.65um_47_24</strain>
    </source>
</reference>
<gene>
    <name evidence="4" type="ORF">HY730_07705</name>
</gene>
<dbReference type="PANTHER" id="PTHR43877:SF1">
    <property type="entry name" value="ACETYLTRANSFERASE"/>
    <property type="match status" value="1"/>
</dbReference>
<proteinExistence type="predicted"/>
<dbReference type="Pfam" id="PF00583">
    <property type="entry name" value="Acetyltransf_1"/>
    <property type="match status" value="1"/>
</dbReference>
<dbReference type="PROSITE" id="PS51186">
    <property type="entry name" value="GNAT"/>
    <property type="match status" value="1"/>
</dbReference>
<keyword evidence="2" id="KW-0012">Acyltransferase</keyword>
<dbReference type="InterPro" id="IPR050832">
    <property type="entry name" value="Bact_Acetyltransf"/>
</dbReference>
<feature type="domain" description="N-acetyltransferase" evidence="3">
    <location>
        <begin position="1"/>
        <end position="149"/>
    </location>
</feature>
<evidence type="ECO:0000313" key="4">
    <source>
        <dbReference type="EMBL" id="MBI4596241.1"/>
    </source>
</evidence>
<dbReference type="InterPro" id="IPR000182">
    <property type="entry name" value="GNAT_dom"/>
</dbReference>
<dbReference type="Proteomes" id="UP000772181">
    <property type="component" value="Unassembled WGS sequence"/>
</dbReference>
<sequence length="149" mass="16670">MKITEATREDIPELCELLRLLFDQEAEFRPNSSLQSSGLEQIIDFPERGRILVLRKGASVIGMVNLLFTISTALGGRVALLEDMVVHPEYRRSGAGAKLMQATINFAKASGCRRITLLTDRSNESAQRFYKRHGFTLSGMVPMRLSLVQ</sequence>
<dbReference type="CDD" id="cd04301">
    <property type="entry name" value="NAT_SF"/>
    <property type="match status" value="1"/>
</dbReference>
<accession>A0A933GLS5</accession>
<evidence type="ECO:0000256" key="1">
    <source>
        <dbReference type="ARBA" id="ARBA00022679"/>
    </source>
</evidence>
<protein>
    <submittedName>
        <fullName evidence="4">GNAT family N-acetyltransferase</fullName>
    </submittedName>
</protein>
<evidence type="ECO:0000313" key="5">
    <source>
        <dbReference type="Proteomes" id="UP000772181"/>
    </source>
</evidence>
<evidence type="ECO:0000256" key="2">
    <source>
        <dbReference type="ARBA" id="ARBA00023315"/>
    </source>
</evidence>
<comment type="caution">
    <text evidence="4">The sequence shown here is derived from an EMBL/GenBank/DDBJ whole genome shotgun (WGS) entry which is preliminary data.</text>
</comment>
<organism evidence="4 5">
    <name type="scientific">Tectimicrobiota bacterium</name>
    <dbReference type="NCBI Taxonomy" id="2528274"/>
    <lineage>
        <taxon>Bacteria</taxon>
        <taxon>Pseudomonadati</taxon>
        <taxon>Nitrospinota/Tectimicrobiota group</taxon>
        <taxon>Candidatus Tectimicrobiota</taxon>
    </lineage>
</organism>
<dbReference type="PANTHER" id="PTHR43877">
    <property type="entry name" value="AMINOALKYLPHOSPHONATE N-ACETYLTRANSFERASE-RELATED-RELATED"/>
    <property type="match status" value="1"/>
</dbReference>
<name>A0A933GLS5_UNCTE</name>
<dbReference type="GO" id="GO:0016747">
    <property type="term" value="F:acyltransferase activity, transferring groups other than amino-acyl groups"/>
    <property type="evidence" value="ECO:0007669"/>
    <property type="project" value="InterPro"/>
</dbReference>
<dbReference type="InterPro" id="IPR016181">
    <property type="entry name" value="Acyl_CoA_acyltransferase"/>
</dbReference>
<evidence type="ECO:0000259" key="3">
    <source>
        <dbReference type="PROSITE" id="PS51186"/>
    </source>
</evidence>
<dbReference type="AlphaFoldDB" id="A0A933GLS5"/>
<dbReference type="SUPFAM" id="SSF55729">
    <property type="entry name" value="Acyl-CoA N-acyltransferases (Nat)"/>
    <property type="match status" value="1"/>
</dbReference>
<keyword evidence="1" id="KW-0808">Transferase</keyword>
<dbReference type="EMBL" id="JACQWF010000340">
    <property type="protein sequence ID" value="MBI4596241.1"/>
    <property type="molecule type" value="Genomic_DNA"/>
</dbReference>
<dbReference type="Gene3D" id="3.40.630.30">
    <property type="match status" value="1"/>
</dbReference>